<keyword evidence="3" id="KW-0597">Phosphoprotein</keyword>
<accession>A0A7U9KNL5</accession>
<dbReference type="InterPro" id="IPR029787">
    <property type="entry name" value="Nucleotide_cyclase"/>
</dbReference>
<dbReference type="GO" id="GO:1902201">
    <property type="term" value="P:negative regulation of bacterial-type flagellum-dependent cell motility"/>
    <property type="evidence" value="ECO:0007669"/>
    <property type="project" value="TreeGrafter"/>
</dbReference>
<organism evidence="6 7">
    <name type="scientific">Anaerolinea thermolimosa</name>
    <dbReference type="NCBI Taxonomy" id="229919"/>
    <lineage>
        <taxon>Bacteria</taxon>
        <taxon>Bacillati</taxon>
        <taxon>Chloroflexota</taxon>
        <taxon>Anaerolineae</taxon>
        <taxon>Anaerolineales</taxon>
        <taxon>Anaerolineaceae</taxon>
        <taxon>Anaerolinea</taxon>
    </lineage>
</organism>
<evidence type="ECO:0000256" key="2">
    <source>
        <dbReference type="ARBA" id="ARBA00022777"/>
    </source>
</evidence>
<dbReference type="OrthoDB" id="9783388at2"/>
<evidence type="ECO:0000259" key="4">
    <source>
        <dbReference type="PROSITE" id="PS50110"/>
    </source>
</evidence>
<dbReference type="InterPro" id="IPR043128">
    <property type="entry name" value="Rev_trsase/Diguanyl_cyclase"/>
</dbReference>
<dbReference type="CDD" id="cd00156">
    <property type="entry name" value="REC"/>
    <property type="match status" value="1"/>
</dbReference>
<sequence>MSREILHVLNIEDNPADADLLMETLALPDMPARPPQSIHIHWVPRLEQGLAHMVAETFDAILLDLNLPDSRGLDTLLKVRSLAPNTAILVMTGNDDEELALRAVQAGAQDYLVKGQVNSALLERAIRYAIERKRIESALNRRASELEALYQTFLEINTGFELSTVLNSIVERVAHLINAPMVGLFLLNPEDESLILTVAHDEMARYIGAVIQPGEGVTGRVAQTGQLMNVPDYEHWPYHAAVFASAPFKRVLAIPLKVQGRVIGVIHISDDRHTGLFDADEVRLASMLADQAALVVEKARLLEAEKQRSLELARSNRVIAALNGVSSRLQATMDTEQIMETVGAELQNLGVFLEIARLDPESGDLVVQYISLDQHALAEAEALVGHPIPSLHRGDVLQHPLRLLEERKPRFNNQVWQMFASTFGDIPREVIHTALAKLRITPETCSIFLPMMVKDRPVGALLIWGNDLVENDVPAFTVFAGQVTAALENARLYNEIQKLAIMDELTGLYNRRGFFTLAQQQIRVAERLNSGLLLIFADIDGMKEINDTLGHQMGDQALKDAAHILRQTYRTADVIARMGGDEFAVLAMMSEKPETGPLARRLAEQVEEFNATHPLHAPTHACTLKNVPKRNKDDFPFFNPTSPDFKNRVYRSRSGAAACHRPDRRP</sequence>
<dbReference type="SMART" id="SM00065">
    <property type="entry name" value="GAF"/>
    <property type="match status" value="1"/>
</dbReference>
<dbReference type="NCBIfam" id="TIGR00254">
    <property type="entry name" value="GGDEF"/>
    <property type="match status" value="1"/>
</dbReference>
<dbReference type="Pfam" id="PF00990">
    <property type="entry name" value="GGDEF"/>
    <property type="match status" value="1"/>
</dbReference>
<dbReference type="RefSeq" id="WP_062195788.1">
    <property type="nucleotide sequence ID" value="NZ_DF967966.1"/>
</dbReference>
<dbReference type="InterPro" id="IPR050469">
    <property type="entry name" value="Diguanylate_Cyclase"/>
</dbReference>
<keyword evidence="2" id="KW-0418">Kinase</keyword>
<dbReference type="Gene3D" id="3.40.50.2300">
    <property type="match status" value="1"/>
</dbReference>
<dbReference type="GO" id="GO:0043709">
    <property type="term" value="P:cell adhesion involved in single-species biofilm formation"/>
    <property type="evidence" value="ECO:0007669"/>
    <property type="project" value="TreeGrafter"/>
</dbReference>
<dbReference type="Gene3D" id="3.30.70.270">
    <property type="match status" value="1"/>
</dbReference>
<dbReference type="Pfam" id="PF00072">
    <property type="entry name" value="Response_reg"/>
    <property type="match status" value="1"/>
</dbReference>
<dbReference type="PROSITE" id="PS50110">
    <property type="entry name" value="RESPONSE_REGULATORY"/>
    <property type="match status" value="1"/>
</dbReference>
<dbReference type="PANTHER" id="PTHR45138">
    <property type="entry name" value="REGULATORY COMPONENTS OF SENSORY TRANSDUCTION SYSTEM"/>
    <property type="match status" value="1"/>
</dbReference>
<dbReference type="SUPFAM" id="SSF55073">
    <property type="entry name" value="Nucleotide cyclase"/>
    <property type="match status" value="1"/>
</dbReference>
<reference evidence="7" key="1">
    <citation type="submission" date="2015-07" db="EMBL/GenBank/DDBJ databases">
        <title>Draft Genome Sequences of Anaerolinea thermolimosa IMO-1, Bellilinea caldifistulae GOMI-1, Leptolinea tardivitalis YMTK-2, Levilinea saccharolytica KIBI-1,Longilinea arvoryzae KOME-1, Previously Described as Members of the Anaerolineaceae (Chloroflexi).</title>
        <authorList>
            <person name="Sekiguchi Y."/>
            <person name="Ohashi A."/>
            <person name="Matsuura N."/>
            <person name="Tourlousse M.D."/>
        </authorList>
    </citation>
    <scope>NUCLEOTIDE SEQUENCE [LARGE SCALE GENOMIC DNA]</scope>
    <source>
        <strain evidence="7">IMO-1</strain>
    </source>
</reference>
<dbReference type="Gene3D" id="3.30.450.40">
    <property type="match status" value="2"/>
</dbReference>
<dbReference type="GO" id="GO:0016301">
    <property type="term" value="F:kinase activity"/>
    <property type="evidence" value="ECO:0007669"/>
    <property type="project" value="UniProtKB-KW"/>
</dbReference>
<dbReference type="EMBL" id="DF967966">
    <property type="protein sequence ID" value="GAP08293.1"/>
    <property type="molecule type" value="Genomic_DNA"/>
</dbReference>
<dbReference type="InterPro" id="IPR000160">
    <property type="entry name" value="GGDEF_dom"/>
</dbReference>
<keyword evidence="7" id="KW-1185">Reference proteome</keyword>
<feature type="domain" description="Response regulatory" evidence="4">
    <location>
        <begin position="7"/>
        <end position="129"/>
    </location>
</feature>
<dbReference type="GO" id="GO:0000160">
    <property type="term" value="P:phosphorelay signal transduction system"/>
    <property type="evidence" value="ECO:0007669"/>
    <property type="project" value="InterPro"/>
</dbReference>
<proteinExistence type="predicted"/>
<evidence type="ECO:0000256" key="1">
    <source>
        <dbReference type="ARBA" id="ARBA00022679"/>
    </source>
</evidence>
<dbReference type="InterPro" id="IPR001789">
    <property type="entry name" value="Sig_transdc_resp-reg_receiver"/>
</dbReference>
<evidence type="ECO:0000313" key="7">
    <source>
        <dbReference type="Proteomes" id="UP000253922"/>
    </source>
</evidence>
<dbReference type="CDD" id="cd01949">
    <property type="entry name" value="GGDEF"/>
    <property type="match status" value="1"/>
</dbReference>
<dbReference type="GO" id="GO:0052621">
    <property type="term" value="F:diguanylate cyclase activity"/>
    <property type="evidence" value="ECO:0007669"/>
    <property type="project" value="TreeGrafter"/>
</dbReference>
<evidence type="ECO:0000256" key="3">
    <source>
        <dbReference type="PROSITE-ProRule" id="PRU00169"/>
    </source>
</evidence>
<dbReference type="InterPro" id="IPR029016">
    <property type="entry name" value="GAF-like_dom_sf"/>
</dbReference>
<name>A0A7U9KNL5_9CHLR</name>
<dbReference type="SMART" id="SM00267">
    <property type="entry name" value="GGDEF"/>
    <property type="match status" value="1"/>
</dbReference>
<dbReference type="AlphaFoldDB" id="A0A7U9KNL5"/>
<dbReference type="Pfam" id="PF13185">
    <property type="entry name" value="GAF_2"/>
    <property type="match status" value="1"/>
</dbReference>
<keyword evidence="1" id="KW-0808">Transferase</keyword>
<evidence type="ECO:0000259" key="5">
    <source>
        <dbReference type="PROSITE" id="PS50887"/>
    </source>
</evidence>
<dbReference type="InterPro" id="IPR003018">
    <property type="entry name" value="GAF"/>
</dbReference>
<protein>
    <submittedName>
        <fullName evidence="6">Protein containing diguanylate cyclase (GGDEF) domain</fullName>
    </submittedName>
</protein>
<dbReference type="SUPFAM" id="SSF55781">
    <property type="entry name" value="GAF domain-like"/>
    <property type="match status" value="2"/>
</dbReference>
<dbReference type="InterPro" id="IPR011006">
    <property type="entry name" value="CheY-like_superfamily"/>
</dbReference>
<feature type="domain" description="GGDEF" evidence="5">
    <location>
        <begin position="530"/>
        <end position="666"/>
    </location>
</feature>
<dbReference type="PANTHER" id="PTHR45138:SF9">
    <property type="entry name" value="DIGUANYLATE CYCLASE DGCM-RELATED"/>
    <property type="match status" value="1"/>
</dbReference>
<dbReference type="SUPFAM" id="SSF52172">
    <property type="entry name" value="CheY-like"/>
    <property type="match status" value="1"/>
</dbReference>
<dbReference type="SMART" id="SM00448">
    <property type="entry name" value="REC"/>
    <property type="match status" value="1"/>
</dbReference>
<dbReference type="GO" id="GO:0005886">
    <property type="term" value="C:plasma membrane"/>
    <property type="evidence" value="ECO:0007669"/>
    <property type="project" value="TreeGrafter"/>
</dbReference>
<evidence type="ECO:0000313" key="6">
    <source>
        <dbReference type="EMBL" id="GAP08293.1"/>
    </source>
</evidence>
<dbReference type="Proteomes" id="UP000253922">
    <property type="component" value="Unassembled WGS sequence"/>
</dbReference>
<feature type="modified residue" description="4-aspartylphosphate" evidence="3">
    <location>
        <position position="64"/>
    </location>
</feature>
<dbReference type="PROSITE" id="PS50887">
    <property type="entry name" value="GGDEF"/>
    <property type="match status" value="1"/>
</dbReference>
<gene>
    <name evidence="6" type="ORF">ATHL_03195</name>
</gene>